<reference evidence="2" key="1">
    <citation type="journal article" date="2019" name="Int. J. Syst. Evol. Microbiol.">
        <title>The Global Catalogue of Microorganisms (GCM) 10K type strain sequencing project: providing services to taxonomists for standard genome sequencing and annotation.</title>
        <authorList>
            <consortium name="The Broad Institute Genomics Platform"/>
            <consortium name="The Broad Institute Genome Sequencing Center for Infectious Disease"/>
            <person name="Wu L."/>
            <person name="Ma J."/>
        </authorList>
    </citation>
    <scope>NUCLEOTIDE SEQUENCE [LARGE SCALE GENOMIC DNA]</scope>
    <source>
        <strain evidence="2">CGMCC 4.7330</strain>
    </source>
</reference>
<dbReference type="RefSeq" id="WP_378614304.1">
    <property type="nucleotide sequence ID" value="NZ_JBHSAX010000017.1"/>
</dbReference>
<keyword evidence="2" id="KW-1185">Reference proteome</keyword>
<organism evidence="1 2">
    <name type="scientific">Nocardia jiangsuensis</name>
    <dbReference type="NCBI Taxonomy" id="1691563"/>
    <lineage>
        <taxon>Bacteria</taxon>
        <taxon>Bacillati</taxon>
        <taxon>Actinomycetota</taxon>
        <taxon>Actinomycetes</taxon>
        <taxon>Mycobacteriales</taxon>
        <taxon>Nocardiaceae</taxon>
        <taxon>Nocardia</taxon>
    </lineage>
</organism>
<proteinExistence type="predicted"/>
<evidence type="ECO:0000313" key="2">
    <source>
        <dbReference type="Proteomes" id="UP001595696"/>
    </source>
</evidence>
<evidence type="ECO:0000313" key="1">
    <source>
        <dbReference type="EMBL" id="MFC3964551.1"/>
    </source>
</evidence>
<accession>A0ABV8DYE7</accession>
<dbReference type="EMBL" id="JBHSAX010000017">
    <property type="protein sequence ID" value="MFC3964551.1"/>
    <property type="molecule type" value="Genomic_DNA"/>
</dbReference>
<dbReference type="Proteomes" id="UP001595696">
    <property type="component" value="Unassembled WGS sequence"/>
</dbReference>
<name>A0ABV8DYE7_9NOCA</name>
<gene>
    <name evidence="1" type="ORF">ACFO0B_21420</name>
</gene>
<evidence type="ECO:0008006" key="3">
    <source>
        <dbReference type="Google" id="ProtNLM"/>
    </source>
</evidence>
<protein>
    <recommendedName>
        <fullName evidence="3">WXG100 family type VII secretion target</fullName>
    </recommendedName>
</protein>
<comment type="caution">
    <text evidence="1">The sequence shown here is derived from an EMBL/GenBank/DDBJ whole genome shotgun (WGS) entry which is preliminary data.</text>
</comment>
<sequence>MGSRLEAYEDRLRLAATATDGVRDRINGVLTTLTSAIDGRGAPWGNDAIGNQFLNGSDGNGYAVGRTNLVEGTGNMATTFGNFCGAQTEAANQLAAMDDNHGFD</sequence>